<feature type="transmembrane region" description="Helical" evidence="1">
    <location>
        <begin position="46"/>
        <end position="67"/>
    </location>
</feature>
<evidence type="ECO:0000256" key="1">
    <source>
        <dbReference type="SAM" id="Phobius"/>
    </source>
</evidence>
<keyword evidence="1" id="KW-0472">Membrane</keyword>
<keyword evidence="1" id="KW-1133">Transmembrane helix</keyword>
<reference evidence="2 3" key="1">
    <citation type="submission" date="2024-03" db="EMBL/GenBank/DDBJ databases">
        <authorList>
            <person name="Jo J.-H."/>
        </authorList>
    </citation>
    <scope>NUCLEOTIDE SEQUENCE [LARGE SCALE GENOMIC DNA]</scope>
    <source>
        <strain evidence="2 3">PS1R-30</strain>
    </source>
</reference>
<evidence type="ECO:0008006" key="4">
    <source>
        <dbReference type="Google" id="ProtNLM"/>
    </source>
</evidence>
<feature type="transmembrane region" description="Helical" evidence="1">
    <location>
        <begin position="9"/>
        <end position="26"/>
    </location>
</feature>
<comment type="caution">
    <text evidence="2">The sequence shown here is derived from an EMBL/GenBank/DDBJ whole genome shotgun (WGS) entry which is preliminary data.</text>
</comment>
<evidence type="ECO:0000313" key="3">
    <source>
        <dbReference type="Proteomes" id="UP001361239"/>
    </source>
</evidence>
<evidence type="ECO:0000313" key="2">
    <source>
        <dbReference type="EMBL" id="MEJ5978441.1"/>
    </source>
</evidence>
<organism evidence="2 3">
    <name type="scientific">Novosphingobium anseongense</name>
    <dbReference type="NCBI Taxonomy" id="3133436"/>
    <lineage>
        <taxon>Bacteria</taxon>
        <taxon>Pseudomonadati</taxon>
        <taxon>Pseudomonadota</taxon>
        <taxon>Alphaproteobacteria</taxon>
        <taxon>Sphingomonadales</taxon>
        <taxon>Sphingomonadaceae</taxon>
        <taxon>Novosphingobium</taxon>
    </lineage>
</organism>
<dbReference type="RefSeq" id="WP_339588360.1">
    <property type="nucleotide sequence ID" value="NZ_JBBHJZ010000003.1"/>
</dbReference>
<accession>A0ABU8S0I8</accession>
<sequence length="112" mass="12287">MGANIVHRLGGLLCLAIASGFGWFLIWQPLQQAQAHVPTVEYSLKAFVLVPFAAVFGLFFVLFGNSVPYRNVEKQNLTLAGWILFAIAAGVSGLAFWYFKARFAELGYTDGV</sequence>
<dbReference type="EMBL" id="JBBHJZ010000003">
    <property type="protein sequence ID" value="MEJ5978441.1"/>
    <property type="molecule type" value="Genomic_DNA"/>
</dbReference>
<name>A0ABU8S0I8_9SPHN</name>
<gene>
    <name evidence="2" type="ORF">WG901_17445</name>
</gene>
<protein>
    <recommendedName>
        <fullName evidence="4">Transmembrane protein</fullName>
    </recommendedName>
</protein>
<keyword evidence="1" id="KW-0812">Transmembrane</keyword>
<proteinExistence type="predicted"/>
<keyword evidence="3" id="KW-1185">Reference proteome</keyword>
<feature type="transmembrane region" description="Helical" evidence="1">
    <location>
        <begin position="79"/>
        <end position="99"/>
    </location>
</feature>
<dbReference type="Proteomes" id="UP001361239">
    <property type="component" value="Unassembled WGS sequence"/>
</dbReference>